<sequence length="87" mass="8952">CPTAPTSSSAMLTLLFEPDNLRVGAKAVPGGAVVNGLEISPDDVADGQSRDNALICAHRLHSVAPRSPRLQDVLLPGPSLPSKKGIS</sequence>
<feature type="non-terminal residue" evidence="1">
    <location>
        <position position="87"/>
    </location>
</feature>
<dbReference type="EMBL" id="KL448280">
    <property type="protein sequence ID" value="KFO81862.1"/>
    <property type="molecule type" value="Genomic_DNA"/>
</dbReference>
<accession>A0A091H6G7</accession>
<reference evidence="1 2" key="1">
    <citation type="submission" date="2014-04" db="EMBL/GenBank/DDBJ databases">
        <title>Genome evolution of avian class.</title>
        <authorList>
            <person name="Zhang G."/>
            <person name="Li C."/>
        </authorList>
    </citation>
    <scope>NUCLEOTIDE SEQUENCE [LARGE SCALE GENOMIC DNA]</scope>
    <source>
        <strain evidence="1">BGI_N303</strain>
    </source>
</reference>
<evidence type="ECO:0000313" key="2">
    <source>
        <dbReference type="Proteomes" id="UP000053760"/>
    </source>
</evidence>
<evidence type="ECO:0000313" key="1">
    <source>
        <dbReference type="EMBL" id="KFO81862.1"/>
    </source>
</evidence>
<proteinExistence type="predicted"/>
<feature type="non-terminal residue" evidence="1">
    <location>
        <position position="1"/>
    </location>
</feature>
<dbReference type="AlphaFoldDB" id="A0A091H6G7"/>
<keyword evidence="2" id="KW-1185">Reference proteome</keyword>
<dbReference type="Proteomes" id="UP000053760">
    <property type="component" value="Unassembled WGS sequence"/>
</dbReference>
<name>A0A091H6G7_CUCCA</name>
<gene>
    <name evidence="1" type="ORF">N303_10831</name>
</gene>
<organism evidence="1 2">
    <name type="scientific">Cuculus canorus</name>
    <name type="common">Common cuckoo</name>
    <dbReference type="NCBI Taxonomy" id="55661"/>
    <lineage>
        <taxon>Eukaryota</taxon>
        <taxon>Metazoa</taxon>
        <taxon>Chordata</taxon>
        <taxon>Craniata</taxon>
        <taxon>Vertebrata</taxon>
        <taxon>Euteleostomi</taxon>
        <taxon>Archelosauria</taxon>
        <taxon>Archosauria</taxon>
        <taxon>Dinosauria</taxon>
        <taxon>Saurischia</taxon>
        <taxon>Theropoda</taxon>
        <taxon>Coelurosauria</taxon>
        <taxon>Aves</taxon>
        <taxon>Neognathae</taxon>
        <taxon>Neoaves</taxon>
        <taxon>Otidimorphae</taxon>
        <taxon>Cuculiformes</taxon>
        <taxon>Cuculidae</taxon>
        <taxon>Cuculus</taxon>
    </lineage>
</organism>
<protein>
    <submittedName>
        <fullName evidence="1">Uncharacterized protein</fullName>
    </submittedName>
</protein>